<protein>
    <recommendedName>
        <fullName evidence="9">Glycosyltransferase RgtA/B/C/D-like domain-containing protein</fullName>
    </recommendedName>
</protein>
<feature type="transmembrane region" description="Helical" evidence="8">
    <location>
        <begin position="216"/>
        <end position="236"/>
    </location>
</feature>
<dbReference type="GO" id="GO:0009103">
    <property type="term" value="P:lipopolysaccharide biosynthetic process"/>
    <property type="evidence" value="ECO:0007669"/>
    <property type="project" value="UniProtKB-ARBA"/>
</dbReference>
<accession>A0A5R8WW55</accession>
<evidence type="ECO:0000256" key="6">
    <source>
        <dbReference type="ARBA" id="ARBA00022989"/>
    </source>
</evidence>
<feature type="domain" description="Glycosyltransferase RgtA/B/C/D-like" evidence="9">
    <location>
        <begin position="129"/>
        <end position="260"/>
    </location>
</feature>
<dbReference type="EMBL" id="VAJM01000001">
    <property type="protein sequence ID" value="TLM96760.1"/>
    <property type="molecule type" value="Genomic_DNA"/>
</dbReference>
<evidence type="ECO:0000256" key="4">
    <source>
        <dbReference type="ARBA" id="ARBA00022679"/>
    </source>
</evidence>
<name>A0A5R8WW55_9BACT</name>
<feature type="transmembrane region" description="Helical" evidence="8">
    <location>
        <begin position="29"/>
        <end position="49"/>
    </location>
</feature>
<feature type="transmembrane region" description="Helical" evidence="8">
    <location>
        <begin position="178"/>
        <end position="196"/>
    </location>
</feature>
<keyword evidence="2" id="KW-1003">Cell membrane</keyword>
<dbReference type="Proteomes" id="UP000305517">
    <property type="component" value="Unassembled WGS sequence"/>
</dbReference>
<dbReference type="AlphaFoldDB" id="A0A5R8WW55"/>
<evidence type="ECO:0000256" key="7">
    <source>
        <dbReference type="ARBA" id="ARBA00023136"/>
    </source>
</evidence>
<comment type="caution">
    <text evidence="10">The sequence shown here is derived from an EMBL/GenBank/DDBJ whole genome shotgun (WGS) entry which is preliminary data.</text>
</comment>
<dbReference type="OrthoDB" id="2034231at2"/>
<evidence type="ECO:0000256" key="5">
    <source>
        <dbReference type="ARBA" id="ARBA00022692"/>
    </source>
</evidence>
<comment type="subcellular location">
    <subcellularLocation>
        <location evidence="1">Cell membrane</location>
        <topology evidence="1">Multi-pass membrane protein</topology>
    </subcellularLocation>
</comment>
<feature type="transmembrane region" description="Helical" evidence="8">
    <location>
        <begin position="248"/>
        <end position="270"/>
    </location>
</feature>
<dbReference type="InterPro" id="IPR050297">
    <property type="entry name" value="LipidA_mod_glycosyltrf_83"/>
</dbReference>
<keyword evidence="7 8" id="KW-0472">Membrane</keyword>
<dbReference type="Pfam" id="PF13231">
    <property type="entry name" value="PMT_2"/>
    <property type="match status" value="1"/>
</dbReference>
<feature type="transmembrane region" description="Helical" evidence="8">
    <location>
        <begin position="311"/>
        <end position="335"/>
    </location>
</feature>
<organism evidence="10 11">
    <name type="scientific">Hymenobacter jeollabukensis</name>
    <dbReference type="NCBI Taxonomy" id="2025313"/>
    <lineage>
        <taxon>Bacteria</taxon>
        <taxon>Pseudomonadati</taxon>
        <taxon>Bacteroidota</taxon>
        <taxon>Cytophagia</taxon>
        <taxon>Cytophagales</taxon>
        <taxon>Hymenobacteraceae</taxon>
        <taxon>Hymenobacter</taxon>
    </lineage>
</organism>
<dbReference type="GO" id="GO:0016763">
    <property type="term" value="F:pentosyltransferase activity"/>
    <property type="evidence" value="ECO:0007669"/>
    <property type="project" value="TreeGrafter"/>
</dbReference>
<feature type="transmembrane region" description="Helical" evidence="8">
    <location>
        <begin position="382"/>
        <end position="401"/>
    </location>
</feature>
<dbReference type="PANTHER" id="PTHR33908:SF11">
    <property type="entry name" value="MEMBRANE PROTEIN"/>
    <property type="match status" value="1"/>
</dbReference>
<evidence type="ECO:0000256" key="1">
    <source>
        <dbReference type="ARBA" id="ARBA00004651"/>
    </source>
</evidence>
<keyword evidence="3" id="KW-0328">Glycosyltransferase</keyword>
<keyword evidence="6 8" id="KW-1133">Transmembrane helix</keyword>
<proteinExistence type="predicted"/>
<evidence type="ECO:0000313" key="10">
    <source>
        <dbReference type="EMBL" id="TLM96760.1"/>
    </source>
</evidence>
<evidence type="ECO:0000256" key="2">
    <source>
        <dbReference type="ARBA" id="ARBA00022475"/>
    </source>
</evidence>
<dbReference type="GO" id="GO:0005886">
    <property type="term" value="C:plasma membrane"/>
    <property type="evidence" value="ECO:0007669"/>
    <property type="project" value="UniProtKB-SubCell"/>
</dbReference>
<keyword evidence="4" id="KW-0808">Transferase</keyword>
<feature type="transmembrane region" description="Helical" evidence="8">
    <location>
        <begin position="122"/>
        <end position="143"/>
    </location>
</feature>
<evidence type="ECO:0000313" key="11">
    <source>
        <dbReference type="Proteomes" id="UP000305517"/>
    </source>
</evidence>
<evidence type="ECO:0000259" key="9">
    <source>
        <dbReference type="Pfam" id="PF13231"/>
    </source>
</evidence>
<reference evidence="10 11" key="1">
    <citation type="submission" date="2019-05" db="EMBL/GenBank/DDBJ databases">
        <title>Hymenobacter edaphi sp. nov., isolated from abandoned arsenic-contaminated farmland soil.</title>
        <authorList>
            <person name="Nie L."/>
        </authorList>
    </citation>
    <scope>NUCLEOTIDE SEQUENCE [LARGE SCALE GENOMIC DNA]</scope>
    <source>
        <strain evidence="10 11">1-3-3-8</strain>
    </source>
</reference>
<dbReference type="PANTHER" id="PTHR33908">
    <property type="entry name" value="MANNOSYLTRANSFERASE YKCB-RELATED"/>
    <property type="match status" value="1"/>
</dbReference>
<keyword evidence="5 8" id="KW-0812">Transmembrane</keyword>
<gene>
    <name evidence="10" type="ORF">FDY95_01825</name>
</gene>
<keyword evidence="11" id="KW-1185">Reference proteome</keyword>
<dbReference type="InterPro" id="IPR038731">
    <property type="entry name" value="RgtA/B/C-like"/>
</dbReference>
<evidence type="ECO:0000256" key="8">
    <source>
        <dbReference type="SAM" id="Phobius"/>
    </source>
</evidence>
<sequence>MIIFRVLPCLRPMLPGFPRPLTSRLSPRFWIRCYFALWLLLGLLLLPGYGVSWDEPTDRTTGLISTRYVTSQVAPAWTARQPALQNLPDFATYSDNDHGVLFELPVCLLEQLLGLHDSRAVYLWRHGCVFLVFWMGAWALYGLARARFQDWRLGLAASTLLLLSPRFFAEGFYNTKDIVFLAFFTLGVYTLVRLLQRPTPGRAALHGLATAAATDVRIMGILLLAFTLGMVALELLAAPRPDKQPGRWLRLLPVYLLVTLVAIIVGWPYLWAAPLANFQRAFASLSKFSFDADLLYFGQRVSINALPWHYIPVWVLLTTPVAYVTAALLGAGTYLAAWLRRPLAQLQPLNGRLDALFIGWLALPVLMVIVLHSVVYDGWRHLYFIYPALLLLALRGAWAVAQAARRPGWGRRLAQGAATLAAVEVLLTLGRMVAAHPQQQVYFSFLPPAVVEQQFERDYWGLSYRAGLEWVLAHDAAPRIHLDAGQRMPMMNNVAILPAAARQRLQLDPAAKDVYFLTAYRTHPEAYPDSLGAEVYVLRANGVKVLSVFQKRPW</sequence>
<feature type="transmembrane region" description="Helical" evidence="8">
    <location>
        <begin position="355"/>
        <end position="376"/>
    </location>
</feature>
<evidence type="ECO:0000256" key="3">
    <source>
        <dbReference type="ARBA" id="ARBA00022676"/>
    </source>
</evidence>